<proteinExistence type="predicted"/>
<name>A0A8S5U9Z7_9CAUD</name>
<organism evidence="2">
    <name type="scientific">Podoviridae sp. ctIlt3</name>
    <dbReference type="NCBI Taxonomy" id="2825239"/>
    <lineage>
        <taxon>Viruses</taxon>
        <taxon>Duplodnaviria</taxon>
        <taxon>Heunggongvirae</taxon>
        <taxon>Uroviricota</taxon>
        <taxon>Caudoviricetes</taxon>
    </lineage>
</organism>
<reference evidence="2" key="1">
    <citation type="journal article" date="2021" name="Proc. Natl. Acad. Sci. U.S.A.">
        <title>A Catalog of Tens of Thousands of Viruses from Human Metagenomes Reveals Hidden Associations with Chronic Diseases.</title>
        <authorList>
            <person name="Tisza M.J."/>
            <person name="Buck C.B."/>
        </authorList>
    </citation>
    <scope>NUCLEOTIDE SEQUENCE</scope>
    <source>
        <strain evidence="2">CtIlt3</strain>
    </source>
</reference>
<sequence>MMTIEEIPLTADNQQFSITLAGTAWQVRIIWRGSCWVMDLQDERGEALVSGLPLVTGVDLLAQYAWLQPGVKLIVVCDANGQDYPTQTDLGSSSHLLVITE</sequence>
<evidence type="ECO:0000259" key="1">
    <source>
        <dbReference type="Pfam" id="PF22479"/>
    </source>
</evidence>
<accession>A0A8S5U9Z7</accession>
<protein>
    <recommendedName>
        <fullName evidence="1">Cyanophage baseplate Pam3 plug gp18 domain-containing protein</fullName>
    </recommendedName>
</protein>
<evidence type="ECO:0000313" key="2">
    <source>
        <dbReference type="EMBL" id="DAF91305.1"/>
    </source>
</evidence>
<feature type="domain" description="Cyanophage baseplate Pam3 plug gp18" evidence="1">
    <location>
        <begin position="5"/>
        <end position="100"/>
    </location>
</feature>
<dbReference type="Pfam" id="PF22479">
    <property type="entry name" value="Pam3_gp18"/>
    <property type="match status" value="1"/>
</dbReference>
<dbReference type="EMBL" id="BK016049">
    <property type="protein sequence ID" value="DAF91305.1"/>
    <property type="molecule type" value="Genomic_DNA"/>
</dbReference>
<dbReference type="InterPro" id="IPR054252">
    <property type="entry name" value="Pam3_gp18"/>
</dbReference>